<keyword evidence="2" id="KW-1185">Reference proteome</keyword>
<sequence length="92" mass="10494">EEIVVETEFAETIICDLCQNHVQTERRGSNEGQKKRAIKMIQNSKAEILEYKINDCVIIPVPNVDKRTSDPINVIGVIVDQRNDMNRIGNQN</sequence>
<accession>A0A5E4NRL6</accession>
<proteinExistence type="predicted"/>
<dbReference type="Proteomes" id="UP000325440">
    <property type="component" value="Unassembled WGS sequence"/>
</dbReference>
<feature type="non-terminal residue" evidence="1">
    <location>
        <position position="1"/>
    </location>
</feature>
<name>A0A5E4NRL6_9HEMI</name>
<organism evidence="1 2">
    <name type="scientific">Cinara cedri</name>
    <dbReference type="NCBI Taxonomy" id="506608"/>
    <lineage>
        <taxon>Eukaryota</taxon>
        <taxon>Metazoa</taxon>
        <taxon>Ecdysozoa</taxon>
        <taxon>Arthropoda</taxon>
        <taxon>Hexapoda</taxon>
        <taxon>Insecta</taxon>
        <taxon>Pterygota</taxon>
        <taxon>Neoptera</taxon>
        <taxon>Paraneoptera</taxon>
        <taxon>Hemiptera</taxon>
        <taxon>Sternorrhyncha</taxon>
        <taxon>Aphidomorpha</taxon>
        <taxon>Aphidoidea</taxon>
        <taxon>Aphididae</taxon>
        <taxon>Lachninae</taxon>
        <taxon>Cinara</taxon>
    </lineage>
</organism>
<protein>
    <submittedName>
        <fullName evidence="1">Uncharacterized protein</fullName>
    </submittedName>
</protein>
<evidence type="ECO:0000313" key="1">
    <source>
        <dbReference type="EMBL" id="VVC44315.1"/>
    </source>
</evidence>
<evidence type="ECO:0000313" key="2">
    <source>
        <dbReference type="Proteomes" id="UP000325440"/>
    </source>
</evidence>
<dbReference type="AlphaFoldDB" id="A0A5E4NRL6"/>
<dbReference type="OrthoDB" id="6591074at2759"/>
<dbReference type="EMBL" id="CABPRJ010002378">
    <property type="protein sequence ID" value="VVC44315.1"/>
    <property type="molecule type" value="Genomic_DNA"/>
</dbReference>
<gene>
    <name evidence="1" type="ORF">CINCED_3A001413</name>
</gene>
<reference evidence="1 2" key="1">
    <citation type="submission" date="2019-08" db="EMBL/GenBank/DDBJ databases">
        <authorList>
            <person name="Alioto T."/>
            <person name="Alioto T."/>
            <person name="Gomez Garrido J."/>
        </authorList>
    </citation>
    <scope>NUCLEOTIDE SEQUENCE [LARGE SCALE GENOMIC DNA]</scope>
</reference>